<name>A0A9Q9RWV4_FUSFU</name>
<feature type="region of interest" description="Disordered" evidence="2">
    <location>
        <begin position="861"/>
        <end position="892"/>
    </location>
</feature>
<dbReference type="SMART" id="SM00066">
    <property type="entry name" value="GAL4"/>
    <property type="match status" value="1"/>
</dbReference>
<dbReference type="SUPFAM" id="SSF53335">
    <property type="entry name" value="S-adenosyl-L-methionine-dependent methyltransferases"/>
    <property type="match status" value="1"/>
</dbReference>
<dbReference type="PROSITE" id="PS50048">
    <property type="entry name" value="ZN2_CY6_FUNGAL_2"/>
    <property type="match status" value="1"/>
</dbReference>
<dbReference type="Pfam" id="PF00172">
    <property type="entry name" value="Zn_clus"/>
    <property type="match status" value="1"/>
</dbReference>
<dbReference type="GO" id="GO:0000981">
    <property type="term" value="F:DNA-binding transcription factor activity, RNA polymerase II-specific"/>
    <property type="evidence" value="ECO:0007669"/>
    <property type="project" value="InterPro"/>
</dbReference>
<dbReference type="CDD" id="cd12148">
    <property type="entry name" value="fungal_TF_MHR"/>
    <property type="match status" value="1"/>
</dbReference>
<reference evidence="4" key="1">
    <citation type="submission" date="2019-05" db="EMBL/GenBank/DDBJ databases">
        <authorList>
            <person name="Piombo E."/>
        </authorList>
    </citation>
    <scope>NUCLEOTIDE SEQUENCE</scope>
    <source>
        <strain evidence="4">C2S</strain>
    </source>
</reference>
<dbReference type="Proteomes" id="UP000760494">
    <property type="component" value="Unassembled WGS sequence"/>
</dbReference>
<dbReference type="SUPFAM" id="SSF57701">
    <property type="entry name" value="Zn2/Cys6 DNA-binding domain"/>
    <property type="match status" value="1"/>
</dbReference>
<sequence length="1347" mass="151796">MSRVASLSRRHLFTSLTQQPKRYFSATMASSKDKWSADQYVKFLKDRTRPSTDLLAHVPNTSPRRVVDVGCGPGNSTAVLAERYPNAHVSGFDSSTDMIKKAKQTLPNVSFEVADLLTYKPEEPVDVLFSNAVFQWLPNGQRLEIVRKLFEHVAPGGSLAFQVPYNLEEPSHNLMRETAETPNMPWTEKLKVANYSRDQFPSPTEIWDGLKHLCSDLDIWQTTYMHVMENHEGIVEWVKGTGLRPYLDPLSESEQEAFVEAYLNKLKKGYSAQKDGKALERKRMQLEMAVSAGCSASGCLNLPWACMRRKATDEPQELENEVYAEKKLSRSCFRFSRLEMLQTKSQQISGSMSSFIEIETSPLLAESNTDEAKRVRDEAKATLKQKYPTLVDMAAIDILKVFGAMREARLEIAELCISISFPLVILQCRSLSNLLASLSAFDDHGKVPEMTWHARNLSMLGKLENGFGYSWRYQWCLVFERWSDHVKDYHWLSDKTGDLQSNVAHIRPIFLLLKEAFLQIDKMAGTSLVDLLSDVQHAFDMFEHRLGECSAKADELRVEQERPKHLSPFVNSSSGQSWSSGSNIPSGGITQRTSFGRDGNTTAVQMDNSSTKPKERRLTKLRQRFSINPDARENHWTTLFGLGKSPVVLILTTAMPPTIYSTILCGPPDVVPALDSNFYSTLSQFISSLAGLYVIVKPIFSGNKKDQIKTSFPKTFYTMLTLSLLTSLTSAVTYAWSPAASIPLAYVSGLTLNIATLLIIQDSGNQIKETNRYNEDLPEFAIPPRTTVQSLYNTDNPTWQNEKKAACEYCRQKKTRCDEDFPCGLCKSLGLQCKFTQRKATRNEASLGMIVNILRRIEGKIDDSKPHDSHPTEHRSSAAALRPFNPRSPANSSEVLGVPSFLRHETIDSPAAPTDPNPAISFSAHQVLFWPAIQSALPESVKLMCHMQGATYSTRLEASRPKLPHAASVDTSSDWLSKLSIATLKQLSDVYFTTFNLANPILDQKTYFQRTLGVAIDGNFGICIESCIVLVVMALGSMGQKALQEAGLAGTPASSPYAGQEGEMPGLDFFNEARKRFGFLMCEQDLQACQFYLLSGLFYAEALRPIDWWAMLSKASACSAYFWNNLSRDRDEWMLDMQSRLFWITSMFEAVLSQELNLPPSNSLHLEEHIALPKFISAQDIASFGSFRYPGDDPFFHYHFLSQLAHRLILTRARNSLFHFNPTADYPPEPVEDELIRQLEQWRERLPPMLQFDPKSPLTQAESPSDALVTAWLHARYFVARYHIGRPLLIFGQICVIYALSVSPYPYIRDIVSDVNKKWTNFALNYLEAGAFYSPAIEQDFKIAKIL</sequence>
<dbReference type="Gene3D" id="3.40.50.150">
    <property type="entry name" value="Vaccinia Virus protein VP39"/>
    <property type="match status" value="1"/>
</dbReference>
<evidence type="ECO:0000313" key="5">
    <source>
        <dbReference type="Proteomes" id="UP000760494"/>
    </source>
</evidence>
<proteinExistence type="predicted"/>
<keyword evidence="1" id="KW-0539">Nucleus</keyword>
<dbReference type="CDD" id="cd02440">
    <property type="entry name" value="AdoMet_MTases"/>
    <property type="match status" value="1"/>
</dbReference>
<organism evidence="4 5">
    <name type="scientific">Fusarium fujikuroi</name>
    <name type="common">Bakanae and foot rot disease fungus</name>
    <name type="synonym">Gibberella fujikuroi</name>
    <dbReference type="NCBI Taxonomy" id="5127"/>
    <lineage>
        <taxon>Eukaryota</taxon>
        <taxon>Fungi</taxon>
        <taxon>Dikarya</taxon>
        <taxon>Ascomycota</taxon>
        <taxon>Pezizomycotina</taxon>
        <taxon>Sordariomycetes</taxon>
        <taxon>Hypocreomycetidae</taxon>
        <taxon>Hypocreales</taxon>
        <taxon>Nectriaceae</taxon>
        <taxon>Fusarium</taxon>
        <taxon>Fusarium fujikuroi species complex</taxon>
    </lineage>
</organism>
<evidence type="ECO:0000256" key="1">
    <source>
        <dbReference type="ARBA" id="ARBA00023242"/>
    </source>
</evidence>
<feature type="compositionally biased region" description="Low complexity" evidence="2">
    <location>
        <begin position="572"/>
        <end position="588"/>
    </location>
</feature>
<evidence type="ECO:0000259" key="3">
    <source>
        <dbReference type="PROSITE" id="PS50048"/>
    </source>
</evidence>
<feature type="compositionally biased region" description="Polar residues" evidence="2">
    <location>
        <begin position="589"/>
        <end position="611"/>
    </location>
</feature>
<dbReference type="InterPro" id="IPR029063">
    <property type="entry name" value="SAM-dependent_MTases_sf"/>
</dbReference>
<dbReference type="CDD" id="cd00067">
    <property type="entry name" value="GAL4"/>
    <property type="match status" value="1"/>
</dbReference>
<dbReference type="InterPro" id="IPR053181">
    <property type="entry name" value="EcdB-like_regulator"/>
</dbReference>
<dbReference type="InterPro" id="IPR041698">
    <property type="entry name" value="Methyltransf_25"/>
</dbReference>
<gene>
    <name evidence="4" type="ORF">C2S_11350</name>
</gene>
<dbReference type="GO" id="GO:0030798">
    <property type="term" value="F:trans-aconitate 2-methyltransferase activity"/>
    <property type="evidence" value="ECO:0007669"/>
    <property type="project" value="InterPro"/>
</dbReference>
<dbReference type="Gene3D" id="4.10.240.10">
    <property type="entry name" value="Zn(2)-C6 fungal-type DNA-binding domain"/>
    <property type="match status" value="1"/>
</dbReference>
<evidence type="ECO:0000256" key="2">
    <source>
        <dbReference type="SAM" id="MobiDB-lite"/>
    </source>
</evidence>
<evidence type="ECO:0000313" key="4">
    <source>
        <dbReference type="EMBL" id="VTT79573.1"/>
    </source>
</evidence>
<dbReference type="Gene3D" id="1.10.150.290">
    <property type="entry name" value="S-adenosyl-L-methionine-dependent methyltransferases"/>
    <property type="match status" value="1"/>
</dbReference>
<dbReference type="GO" id="GO:0008270">
    <property type="term" value="F:zinc ion binding"/>
    <property type="evidence" value="ECO:0007669"/>
    <property type="project" value="InterPro"/>
</dbReference>
<dbReference type="EMBL" id="CABFJX010000397">
    <property type="protein sequence ID" value="VTT79573.1"/>
    <property type="molecule type" value="Genomic_DNA"/>
</dbReference>
<dbReference type="InterPro" id="IPR023149">
    <property type="entry name" value="Trans_acon_MeTrfase_C"/>
</dbReference>
<comment type="caution">
    <text evidence="4">The sequence shown here is derived from an EMBL/GenBank/DDBJ whole genome shotgun (WGS) entry which is preliminary data.</text>
</comment>
<dbReference type="PANTHER" id="PTHR47785:SF6">
    <property type="entry name" value="ZN(II)2CYS6 TRANSCRIPTION FACTOR (EUROFUNG)"/>
    <property type="match status" value="1"/>
</dbReference>
<dbReference type="InterPro" id="IPR036864">
    <property type="entry name" value="Zn2-C6_fun-type_DNA-bd_sf"/>
</dbReference>
<feature type="region of interest" description="Disordered" evidence="2">
    <location>
        <begin position="569"/>
        <end position="618"/>
    </location>
</feature>
<feature type="compositionally biased region" description="Basic and acidic residues" evidence="2">
    <location>
        <begin position="861"/>
        <end position="876"/>
    </location>
</feature>
<accession>A0A9Q9RWV4</accession>
<protein>
    <recommendedName>
        <fullName evidence="3">Zn(2)-C6 fungal-type domain-containing protein</fullName>
    </recommendedName>
</protein>
<dbReference type="NCBIfam" id="NF002463">
    <property type="entry name" value="PRK01683.1"/>
    <property type="match status" value="1"/>
</dbReference>
<dbReference type="PROSITE" id="PS00463">
    <property type="entry name" value="ZN2_CY6_FUNGAL_1"/>
    <property type="match status" value="1"/>
</dbReference>
<feature type="domain" description="Zn(2)-C6 fungal-type" evidence="3">
    <location>
        <begin position="806"/>
        <end position="835"/>
    </location>
</feature>
<dbReference type="Pfam" id="PF13649">
    <property type="entry name" value="Methyltransf_25"/>
    <property type="match status" value="1"/>
</dbReference>
<dbReference type="PANTHER" id="PTHR47785">
    <property type="entry name" value="ZN(II)2CYS6 TRANSCRIPTION FACTOR (EUROFUNG)-RELATED-RELATED"/>
    <property type="match status" value="1"/>
</dbReference>
<dbReference type="InterPro" id="IPR001138">
    <property type="entry name" value="Zn2Cys6_DnaBD"/>
</dbReference>